<dbReference type="InterPro" id="IPR021297">
    <property type="entry name" value="YlqD"/>
</dbReference>
<dbReference type="AlphaFoldDB" id="A0A553ZY95"/>
<reference evidence="2 3" key="1">
    <citation type="submission" date="2019-07" db="EMBL/GenBank/DDBJ databases">
        <authorList>
            <person name="Park Y.J."/>
            <person name="Jeong S.E."/>
            <person name="Jung H.S."/>
        </authorList>
    </citation>
    <scope>NUCLEOTIDE SEQUENCE [LARGE SCALE GENOMIC DNA]</scope>
    <source>
        <strain evidence="3">P16(2019)</strain>
    </source>
</reference>
<protein>
    <recommendedName>
        <fullName evidence="4">YlqD protein</fullName>
    </recommendedName>
</protein>
<evidence type="ECO:0000313" key="3">
    <source>
        <dbReference type="Proteomes" id="UP000318521"/>
    </source>
</evidence>
<organism evidence="2 3">
    <name type="scientific">Alkalicoccobacillus porphyridii</name>
    <dbReference type="NCBI Taxonomy" id="2597270"/>
    <lineage>
        <taxon>Bacteria</taxon>
        <taxon>Bacillati</taxon>
        <taxon>Bacillota</taxon>
        <taxon>Bacilli</taxon>
        <taxon>Bacillales</taxon>
        <taxon>Bacillaceae</taxon>
        <taxon>Alkalicoccobacillus</taxon>
    </lineage>
</organism>
<comment type="caution">
    <text evidence="2">The sequence shown here is derived from an EMBL/GenBank/DDBJ whole genome shotgun (WGS) entry which is preliminary data.</text>
</comment>
<proteinExistence type="predicted"/>
<keyword evidence="3" id="KW-1185">Reference proteome</keyword>
<dbReference type="OrthoDB" id="2375961at2"/>
<keyword evidence="1" id="KW-0175">Coiled coil</keyword>
<dbReference type="Gene3D" id="6.10.140.1110">
    <property type="match status" value="1"/>
</dbReference>
<gene>
    <name evidence="2" type="ORF">FN960_11300</name>
</gene>
<evidence type="ECO:0000256" key="1">
    <source>
        <dbReference type="SAM" id="Coils"/>
    </source>
</evidence>
<name>A0A553ZY95_9BACI</name>
<dbReference type="Pfam" id="PF11068">
    <property type="entry name" value="YlqD"/>
    <property type="match status" value="1"/>
</dbReference>
<dbReference type="RefSeq" id="WP_143848832.1">
    <property type="nucleotide sequence ID" value="NZ_VLXZ01000006.1"/>
</dbReference>
<dbReference type="EMBL" id="VLXZ01000006">
    <property type="protein sequence ID" value="TSB46385.1"/>
    <property type="molecule type" value="Genomic_DNA"/>
</dbReference>
<evidence type="ECO:0000313" key="2">
    <source>
        <dbReference type="EMBL" id="TSB46385.1"/>
    </source>
</evidence>
<dbReference type="Proteomes" id="UP000318521">
    <property type="component" value="Unassembled WGS sequence"/>
</dbReference>
<evidence type="ECO:0008006" key="4">
    <source>
        <dbReference type="Google" id="ProtNLM"/>
    </source>
</evidence>
<sequence>MQFLKTVVIKQVLTESKKAELISVLHDEMKQLQRELEQLQFQLHKALRETDSRNEAQVKSRYEHEFTKRKESLSSLGFKYQQLEKLNIGTEIADGQAQAIIELNEGDIWPDQDHSLEMIIRDGRIEQFRESRRSDDGMV</sequence>
<feature type="coiled-coil region" evidence="1">
    <location>
        <begin position="22"/>
        <end position="49"/>
    </location>
</feature>
<accession>A0A553ZY95</accession>